<comment type="similarity">
    <text evidence="5">Belongs to the RimM family.</text>
</comment>
<dbReference type="HAMAP" id="MF_00014">
    <property type="entry name" value="Ribosome_mat_RimM"/>
    <property type="match status" value="1"/>
</dbReference>
<dbReference type="GO" id="GO:0043022">
    <property type="term" value="F:ribosome binding"/>
    <property type="evidence" value="ECO:0007669"/>
    <property type="project" value="InterPro"/>
</dbReference>
<evidence type="ECO:0000313" key="8">
    <source>
        <dbReference type="Proteomes" id="UP000000771"/>
    </source>
</evidence>
<evidence type="ECO:0000256" key="3">
    <source>
        <dbReference type="ARBA" id="ARBA00022552"/>
    </source>
</evidence>
<evidence type="ECO:0000256" key="4">
    <source>
        <dbReference type="ARBA" id="ARBA00023186"/>
    </source>
</evidence>
<dbReference type="PANTHER" id="PTHR33692:SF1">
    <property type="entry name" value="RIBOSOME MATURATION FACTOR RIMM"/>
    <property type="match status" value="1"/>
</dbReference>
<protein>
    <recommendedName>
        <fullName evidence="5">Ribosome maturation factor RimM</fullName>
    </recommendedName>
</protein>
<dbReference type="GO" id="GO:0006364">
    <property type="term" value="P:rRNA processing"/>
    <property type="evidence" value="ECO:0007669"/>
    <property type="project" value="UniProtKB-UniRule"/>
</dbReference>
<keyword evidence="8" id="KW-1185">Reference proteome</keyword>
<accession>C7M0B4</accession>
<keyword evidence="1 5" id="KW-0963">Cytoplasm</keyword>
<dbReference type="Proteomes" id="UP000000771">
    <property type="component" value="Chromosome"/>
</dbReference>
<feature type="domain" description="RimM N-terminal" evidence="6">
    <location>
        <begin position="7"/>
        <end position="83"/>
    </location>
</feature>
<dbReference type="InterPro" id="IPR002676">
    <property type="entry name" value="RimM_N"/>
</dbReference>
<dbReference type="GO" id="GO:0042274">
    <property type="term" value="P:ribosomal small subunit biogenesis"/>
    <property type="evidence" value="ECO:0007669"/>
    <property type="project" value="UniProtKB-UniRule"/>
</dbReference>
<dbReference type="PANTHER" id="PTHR33692">
    <property type="entry name" value="RIBOSOME MATURATION FACTOR RIMM"/>
    <property type="match status" value="1"/>
</dbReference>
<evidence type="ECO:0000259" key="6">
    <source>
        <dbReference type="Pfam" id="PF01782"/>
    </source>
</evidence>
<dbReference type="InterPro" id="IPR011961">
    <property type="entry name" value="RimM"/>
</dbReference>
<keyword evidence="4 5" id="KW-0143">Chaperone</keyword>
<comment type="subunit">
    <text evidence="5">Binds ribosomal protein uS19.</text>
</comment>
<comment type="subcellular location">
    <subcellularLocation>
        <location evidence="5">Cytoplasm</location>
    </subcellularLocation>
</comment>
<evidence type="ECO:0000256" key="2">
    <source>
        <dbReference type="ARBA" id="ARBA00022517"/>
    </source>
</evidence>
<dbReference type="Gene3D" id="2.40.30.60">
    <property type="entry name" value="RimM"/>
    <property type="match status" value="1"/>
</dbReference>
<dbReference type="HOGENOM" id="CLU_077636_0_0_11"/>
<sequence length="156" mass="16615">MSSRVRIGVIGRPHGVKGAVTLHHVSDVPGRFVADAHVWLDDEVAMVITEVRGQPDRPIVRLRGVESREAAEELRGHSLWAERVALPDGMVIVPDLVGARLVDADGVDRGRIVAVEANPASELLVLEGGGLVPSIFITQVADGYVVADLPPGLLDD</sequence>
<evidence type="ECO:0000313" key="7">
    <source>
        <dbReference type="EMBL" id="ACU54422.1"/>
    </source>
</evidence>
<dbReference type="KEGG" id="afo:Afer_1499"/>
<dbReference type="InterPro" id="IPR036976">
    <property type="entry name" value="RimM_N_sf"/>
</dbReference>
<dbReference type="Pfam" id="PF01782">
    <property type="entry name" value="RimM"/>
    <property type="match status" value="1"/>
</dbReference>
<dbReference type="InterPro" id="IPR009000">
    <property type="entry name" value="Transl_B-barrel_sf"/>
</dbReference>
<comment type="function">
    <text evidence="5">An accessory protein needed during the final step in the assembly of 30S ribosomal subunit, possibly for assembly of the head region. Essential for efficient processing of 16S rRNA. May be needed both before and after RbfA during the maturation of 16S rRNA. It has affinity for free ribosomal 30S subunits but not for 70S ribosomes.</text>
</comment>
<dbReference type="EMBL" id="CP001631">
    <property type="protein sequence ID" value="ACU54422.1"/>
    <property type="molecule type" value="Genomic_DNA"/>
</dbReference>
<organism evidence="7 8">
    <name type="scientific">Acidimicrobium ferrooxidans (strain DSM 10331 / JCM 15462 / NBRC 103882 / ICP)</name>
    <dbReference type="NCBI Taxonomy" id="525909"/>
    <lineage>
        <taxon>Bacteria</taxon>
        <taxon>Bacillati</taxon>
        <taxon>Actinomycetota</taxon>
        <taxon>Acidimicrobiia</taxon>
        <taxon>Acidimicrobiales</taxon>
        <taxon>Acidimicrobiaceae</taxon>
        <taxon>Acidimicrobium</taxon>
    </lineage>
</organism>
<keyword evidence="3 5" id="KW-0698">rRNA processing</keyword>
<keyword evidence="2 5" id="KW-0690">Ribosome biogenesis</keyword>
<reference evidence="7 8" key="1">
    <citation type="journal article" date="2009" name="Stand. Genomic Sci.">
        <title>Complete genome sequence of Acidimicrobium ferrooxidans type strain (ICP).</title>
        <authorList>
            <person name="Clum A."/>
            <person name="Nolan M."/>
            <person name="Lang E."/>
            <person name="Glavina Del Rio T."/>
            <person name="Tice H."/>
            <person name="Copeland A."/>
            <person name="Cheng J.F."/>
            <person name="Lucas S."/>
            <person name="Chen F."/>
            <person name="Bruce D."/>
            <person name="Goodwin L."/>
            <person name="Pitluck S."/>
            <person name="Ivanova N."/>
            <person name="Mavrommatis K."/>
            <person name="Mikhailova N."/>
            <person name="Pati A."/>
            <person name="Chen A."/>
            <person name="Palaniappan K."/>
            <person name="Goker M."/>
            <person name="Spring S."/>
            <person name="Land M."/>
            <person name="Hauser L."/>
            <person name="Chang Y.J."/>
            <person name="Jeffries C.C."/>
            <person name="Chain P."/>
            <person name="Bristow J."/>
            <person name="Eisen J.A."/>
            <person name="Markowitz V."/>
            <person name="Hugenholtz P."/>
            <person name="Kyrpides N.C."/>
            <person name="Klenk H.P."/>
            <person name="Lapidus A."/>
        </authorList>
    </citation>
    <scope>NUCLEOTIDE SEQUENCE [LARGE SCALE GENOMIC DNA]</scope>
    <source>
        <strain evidence="8">DSM 10331 / JCM 15462 / NBRC 103882 / ICP</strain>
    </source>
</reference>
<dbReference type="RefSeq" id="WP_015798901.1">
    <property type="nucleotide sequence ID" value="NC_013124.1"/>
</dbReference>
<proteinExistence type="inferred from homology"/>
<evidence type="ECO:0000256" key="5">
    <source>
        <dbReference type="HAMAP-Rule" id="MF_00014"/>
    </source>
</evidence>
<dbReference type="STRING" id="525909.Afer_1499"/>
<gene>
    <name evidence="5" type="primary">rimM</name>
    <name evidence="7" type="ordered locus">Afer_1499</name>
</gene>
<dbReference type="AlphaFoldDB" id="C7M0B4"/>
<name>C7M0B4_ACIFD</name>
<dbReference type="SUPFAM" id="SSF50447">
    <property type="entry name" value="Translation proteins"/>
    <property type="match status" value="1"/>
</dbReference>
<dbReference type="GO" id="GO:0005840">
    <property type="term" value="C:ribosome"/>
    <property type="evidence" value="ECO:0007669"/>
    <property type="project" value="InterPro"/>
</dbReference>
<dbReference type="NCBIfam" id="TIGR02273">
    <property type="entry name" value="16S_RimM"/>
    <property type="match status" value="1"/>
</dbReference>
<dbReference type="GO" id="GO:0005737">
    <property type="term" value="C:cytoplasm"/>
    <property type="evidence" value="ECO:0007669"/>
    <property type="project" value="UniProtKB-SubCell"/>
</dbReference>
<evidence type="ECO:0000256" key="1">
    <source>
        <dbReference type="ARBA" id="ARBA00022490"/>
    </source>
</evidence>
<dbReference type="eggNOG" id="COG0806">
    <property type="taxonomic scope" value="Bacteria"/>
</dbReference>
<comment type="domain">
    <text evidence="5">The PRC barrel domain binds ribosomal protein uS19.</text>
</comment>